<evidence type="ECO:0000256" key="5">
    <source>
        <dbReference type="ARBA" id="ARBA00022519"/>
    </source>
</evidence>
<comment type="caution">
    <text evidence="12">The sequence shown here is derived from an EMBL/GenBank/DDBJ whole genome shotgun (WGS) entry which is preliminary data.</text>
</comment>
<dbReference type="GO" id="GO:0098797">
    <property type="term" value="C:plasma membrane protein complex"/>
    <property type="evidence" value="ECO:0007669"/>
    <property type="project" value="TreeGrafter"/>
</dbReference>
<evidence type="ECO:0000256" key="10">
    <source>
        <dbReference type="SAM" id="MobiDB-lite"/>
    </source>
</evidence>
<keyword evidence="3" id="KW-0813">Transport</keyword>
<dbReference type="InterPro" id="IPR006260">
    <property type="entry name" value="TonB/TolA_C"/>
</dbReference>
<evidence type="ECO:0000256" key="9">
    <source>
        <dbReference type="ARBA" id="ARBA00023136"/>
    </source>
</evidence>
<evidence type="ECO:0000313" key="13">
    <source>
        <dbReference type="Proteomes" id="UP000249135"/>
    </source>
</evidence>
<dbReference type="NCBIfam" id="TIGR01352">
    <property type="entry name" value="tonB_Cterm"/>
    <property type="match status" value="1"/>
</dbReference>
<protein>
    <recommendedName>
        <fullName evidence="11">TonB C-terminal domain-containing protein</fullName>
    </recommendedName>
</protein>
<dbReference type="GO" id="GO:0031992">
    <property type="term" value="F:energy transducer activity"/>
    <property type="evidence" value="ECO:0007669"/>
    <property type="project" value="TreeGrafter"/>
</dbReference>
<accession>A0A2W5PNH9</accession>
<dbReference type="GO" id="GO:0015031">
    <property type="term" value="P:protein transport"/>
    <property type="evidence" value="ECO:0007669"/>
    <property type="project" value="UniProtKB-KW"/>
</dbReference>
<dbReference type="GO" id="GO:0055085">
    <property type="term" value="P:transmembrane transport"/>
    <property type="evidence" value="ECO:0007669"/>
    <property type="project" value="InterPro"/>
</dbReference>
<dbReference type="PROSITE" id="PS52015">
    <property type="entry name" value="TONB_CTD"/>
    <property type="match status" value="1"/>
</dbReference>
<keyword evidence="6" id="KW-0812">Transmembrane</keyword>
<sequence length="157" mass="16993">MLGMRRAHDVQLQAQDAGAGHSTSPSTMPLTERGPTMNPSPRLRAVLALHLALLAGGVGAQPAWAPKPPNPDAPYPAESRDANEQGTVLLRVRTTPDGQPVEVLVHQSSGFARLDRSALETVKKWQFRPTPDDGTVVWREVPISFFITSPPPRPVLN</sequence>
<comment type="subcellular location">
    <subcellularLocation>
        <location evidence="1">Cell inner membrane</location>
        <topology evidence="1">Single-pass membrane protein</topology>
        <orientation evidence="1">Periplasmic side</orientation>
    </subcellularLocation>
</comment>
<evidence type="ECO:0000313" key="12">
    <source>
        <dbReference type="EMBL" id="PZQ66534.1"/>
    </source>
</evidence>
<evidence type="ECO:0000256" key="4">
    <source>
        <dbReference type="ARBA" id="ARBA00022475"/>
    </source>
</evidence>
<dbReference type="AlphaFoldDB" id="A0A2W5PNH9"/>
<dbReference type="Gene3D" id="3.30.1150.10">
    <property type="match status" value="1"/>
</dbReference>
<comment type="similarity">
    <text evidence="2">Belongs to the TonB family.</text>
</comment>
<dbReference type="Proteomes" id="UP000249135">
    <property type="component" value="Unassembled WGS sequence"/>
</dbReference>
<dbReference type="Pfam" id="PF03544">
    <property type="entry name" value="TonB_C"/>
    <property type="match status" value="1"/>
</dbReference>
<keyword evidence="9" id="KW-0472">Membrane</keyword>
<dbReference type="InterPro" id="IPR037682">
    <property type="entry name" value="TonB_C"/>
</dbReference>
<keyword evidence="7" id="KW-0653">Protein transport</keyword>
<dbReference type="SUPFAM" id="SSF74653">
    <property type="entry name" value="TolA/TonB C-terminal domain"/>
    <property type="match status" value="1"/>
</dbReference>
<dbReference type="EMBL" id="QFPP01000411">
    <property type="protein sequence ID" value="PZQ66534.1"/>
    <property type="molecule type" value="Genomic_DNA"/>
</dbReference>
<feature type="domain" description="TonB C-terminal" evidence="11">
    <location>
        <begin position="60"/>
        <end position="154"/>
    </location>
</feature>
<feature type="compositionally biased region" description="Pro residues" evidence="10">
    <location>
        <begin position="65"/>
        <end position="74"/>
    </location>
</feature>
<name>A0A2W5PNH9_VARPD</name>
<feature type="region of interest" description="Disordered" evidence="10">
    <location>
        <begin position="60"/>
        <end position="84"/>
    </location>
</feature>
<gene>
    <name evidence="12" type="ORF">DI563_23255</name>
</gene>
<dbReference type="PANTHER" id="PTHR33446:SF2">
    <property type="entry name" value="PROTEIN TONB"/>
    <property type="match status" value="1"/>
</dbReference>
<keyword evidence="8" id="KW-1133">Transmembrane helix</keyword>
<dbReference type="InterPro" id="IPR051045">
    <property type="entry name" value="TonB-dependent_transducer"/>
</dbReference>
<evidence type="ECO:0000256" key="8">
    <source>
        <dbReference type="ARBA" id="ARBA00022989"/>
    </source>
</evidence>
<keyword evidence="4" id="KW-1003">Cell membrane</keyword>
<organism evidence="12 13">
    <name type="scientific">Variovorax paradoxus</name>
    <dbReference type="NCBI Taxonomy" id="34073"/>
    <lineage>
        <taxon>Bacteria</taxon>
        <taxon>Pseudomonadati</taxon>
        <taxon>Pseudomonadota</taxon>
        <taxon>Betaproteobacteria</taxon>
        <taxon>Burkholderiales</taxon>
        <taxon>Comamonadaceae</taxon>
        <taxon>Variovorax</taxon>
    </lineage>
</organism>
<evidence type="ECO:0000256" key="3">
    <source>
        <dbReference type="ARBA" id="ARBA00022448"/>
    </source>
</evidence>
<evidence type="ECO:0000256" key="1">
    <source>
        <dbReference type="ARBA" id="ARBA00004383"/>
    </source>
</evidence>
<dbReference type="PANTHER" id="PTHR33446">
    <property type="entry name" value="PROTEIN TONB-RELATED"/>
    <property type="match status" value="1"/>
</dbReference>
<evidence type="ECO:0000259" key="11">
    <source>
        <dbReference type="PROSITE" id="PS52015"/>
    </source>
</evidence>
<evidence type="ECO:0000256" key="6">
    <source>
        <dbReference type="ARBA" id="ARBA00022692"/>
    </source>
</evidence>
<keyword evidence="5" id="KW-0997">Cell inner membrane</keyword>
<evidence type="ECO:0000256" key="2">
    <source>
        <dbReference type="ARBA" id="ARBA00006555"/>
    </source>
</evidence>
<evidence type="ECO:0000256" key="7">
    <source>
        <dbReference type="ARBA" id="ARBA00022927"/>
    </source>
</evidence>
<reference evidence="12 13" key="1">
    <citation type="submission" date="2017-08" db="EMBL/GenBank/DDBJ databases">
        <title>Infants hospitalized years apart are colonized by the same room-sourced microbial strains.</title>
        <authorList>
            <person name="Brooks B."/>
            <person name="Olm M.R."/>
            <person name="Firek B.A."/>
            <person name="Baker R."/>
            <person name="Thomas B.C."/>
            <person name="Morowitz M.J."/>
            <person name="Banfield J.F."/>
        </authorList>
    </citation>
    <scope>NUCLEOTIDE SEQUENCE [LARGE SCALE GENOMIC DNA]</scope>
    <source>
        <strain evidence="12">S2_005_003_R2_41</strain>
    </source>
</reference>
<feature type="region of interest" description="Disordered" evidence="10">
    <location>
        <begin position="1"/>
        <end position="38"/>
    </location>
</feature>
<proteinExistence type="inferred from homology"/>